<keyword evidence="1" id="KW-0732">Signal</keyword>
<dbReference type="InterPro" id="IPR011042">
    <property type="entry name" value="6-blade_b-propeller_TolB-like"/>
</dbReference>
<reference evidence="2" key="2">
    <citation type="submission" date="2020-09" db="EMBL/GenBank/DDBJ databases">
        <authorList>
            <person name="Sun Q."/>
            <person name="Zhou Y."/>
        </authorList>
    </citation>
    <scope>NUCLEOTIDE SEQUENCE</scope>
    <source>
        <strain evidence="2">CGMCC 1.12181</strain>
    </source>
</reference>
<protein>
    <recommendedName>
        <fullName evidence="4">WD40 repeat protein</fullName>
    </recommendedName>
</protein>
<evidence type="ECO:0000313" key="3">
    <source>
        <dbReference type="Proteomes" id="UP000605253"/>
    </source>
</evidence>
<evidence type="ECO:0000313" key="2">
    <source>
        <dbReference type="EMBL" id="GGF98927.1"/>
    </source>
</evidence>
<reference evidence="2" key="1">
    <citation type="journal article" date="2014" name="Int. J. Syst. Evol. Microbiol.">
        <title>Complete genome sequence of Corynebacterium casei LMG S-19264T (=DSM 44701T), isolated from a smear-ripened cheese.</title>
        <authorList>
            <consortium name="US DOE Joint Genome Institute (JGI-PGF)"/>
            <person name="Walter F."/>
            <person name="Albersmeier A."/>
            <person name="Kalinowski J."/>
            <person name="Ruckert C."/>
        </authorList>
    </citation>
    <scope>NUCLEOTIDE SEQUENCE</scope>
    <source>
        <strain evidence="2">CGMCC 1.12181</strain>
    </source>
</reference>
<dbReference type="Proteomes" id="UP000605253">
    <property type="component" value="Unassembled WGS sequence"/>
</dbReference>
<proteinExistence type="predicted"/>
<comment type="caution">
    <text evidence="2">The sequence shown here is derived from an EMBL/GenBank/DDBJ whole genome shotgun (WGS) entry which is preliminary data.</text>
</comment>
<evidence type="ECO:0000256" key="1">
    <source>
        <dbReference type="SAM" id="SignalP"/>
    </source>
</evidence>
<sequence>MYIQCCALIIFGFFSTSQAASQVQPLAENLSQFINVRDFTAYQDEAYFTAQDVSEQHSVIVKARFDKNQWRHFELMPFSGRYRDIEPFLSSNGLRLYFASNRPLAGTEQSSHYDIWYVQRDSQKSKWSAPIHLPGPVNTEHNEFYPAVSDNNNLYFTSDRNKETRKDDIYMSRWVDKQYQPAQALSDNINSPGYEFNAYVAADESFLIYTVYAADDGLGSGDLYISYRQSDGGFSPRVNLGPTINSDKMDYCPFYDADNGRLVWTSKRTAMGDADFADLSSFVNATQQYENGQSRLYQTTFEPQQNNAQVDIITK</sequence>
<dbReference type="SUPFAM" id="SSF82171">
    <property type="entry name" value="DPP6 N-terminal domain-like"/>
    <property type="match status" value="1"/>
</dbReference>
<dbReference type="Pfam" id="PF07676">
    <property type="entry name" value="PD40"/>
    <property type="match status" value="3"/>
</dbReference>
<name>A0A917CUR3_9GAMM</name>
<feature type="signal peptide" evidence="1">
    <location>
        <begin position="1"/>
        <end position="19"/>
    </location>
</feature>
<keyword evidence="3" id="KW-1185">Reference proteome</keyword>
<accession>A0A917CUR3</accession>
<dbReference type="RefSeq" id="WP_188365629.1">
    <property type="nucleotide sequence ID" value="NZ_BAABJF010000010.1"/>
</dbReference>
<dbReference type="EMBL" id="BMEO01000009">
    <property type="protein sequence ID" value="GGF98927.1"/>
    <property type="molecule type" value="Genomic_DNA"/>
</dbReference>
<dbReference type="InterPro" id="IPR011659">
    <property type="entry name" value="WD40"/>
</dbReference>
<dbReference type="Gene3D" id="2.120.10.30">
    <property type="entry name" value="TolB, C-terminal domain"/>
    <property type="match status" value="1"/>
</dbReference>
<dbReference type="AlphaFoldDB" id="A0A917CUR3"/>
<evidence type="ECO:0008006" key="4">
    <source>
        <dbReference type="Google" id="ProtNLM"/>
    </source>
</evidence>
<feature type="chain" id="PRO_5037275967" description="WD40 repeat protein" evidence="1">
    <location>
        <begin position="20"/>
        <end position="315"/>
    </location>
</feature>
<gene>
    <name evidence="2" type="ORF">GCM10011365_20290</name>
</gene>
<organism evidence="2 3">
    <name type="scientific">Marinicella pacifica</name>
    <dbReference type="NCBI Taxonomy" id="1171543"/>
    <lineage>
        <taxon>Bacteria</taxon>
        <taxon>Pseudomonadati</taxon>
        <taxon>Pseudomonadota</taxon>
        <taxon>Gammaproteobacteria</taxon>
        <taxon>Lysobacterales</taxon>
        <taxon>Marinicellaceae</taxon>
        <taxon>Marinicella</taxon>
    </lineage>
</organism>